<evidence type="ECO:0000313" key="3">
    <source>
        <dbReference type="Proteomes" id="UP000015347"/>
    </source>
</evidence>
<comment type="caution">
    <text evidence="2">The sequence shown here is derived from an EMBL/GenBank/DDBJ whole genome shotgun (WGS) entry which is preliminary data.</text>
</comment>
<reference evidence="3" key="1">
    <citation type="journal article" date="2014" name="Stand. Genomic Sci.">
        <title>Genome sequence of the exopolysaccharide-producing Salipiger mucosus type strain (DSM 16094(T)), a moderately halophilic member of the Roseobacter clade.</title>
        <authorList>
            <person name="Riedel T."/>
            <person name="Spring S."/>
            <person name="Fiebig A."/>
            <person name="Petersen J."/>
            <person name="Kyrpides N.C."/>
            <person name="Goker M."/>
            <person name="Klenk H.P."/>
        </authorList>
    </citation>
    <scope>NUCLEOTIDE SEQUENCE [LARGE SCALE GENOMIC DNA]</scope>
    <source>
        <strain evidence="3">DSM 16094</strain>
    </source>
</reference>
<proteinExistence type="predicted"/>
<name>S9Q7P5_9RHOB</name>
<accession>S9Q7P5</accession>
<evidence type="ECO:0000259" key="1">
    <source>
        <dbReference type="PROSITE" id="PS51208"/>
    </source>
</evidence>
<gene>
    <name evidence="2" type="ORF">Salmuc_00086</name>
</gene>
<dbReference type="OrthoDB" id="7794164at2"/>
<dbReference type="InterPro" id="IPR005546">
    <property type="entry name" value="Autotransporte_beta"/>
</dbReference>
<dbReference type="STRING" id="1123237.Salmuc_00086"/>
<dbReference type="EMBL" id="APVH01000072">
    <property type="protein sequence ID" value="EPX75598.1"/>
    <property type="molecule type" value="Genomic_DNA"/>
</dbReference>
<dbReference type="RefSeq" id="WP_021121078.1">
    <property type="nucleotide sequence ID" value="NZ_KE557292.1"/>
</dbReference>
<organism evidence="2 3">
    <name type="scientific">Salipiger mucosus DSM 16094</name>
    <dbReference type="NCBI Taxonomy" id="1123237"/>
    <lineage>
        <taxon>Bacteria</taxon>
        <taxon>Pseudomonadati</taxon>
        <taxon>Pseudomonadota</taxon>
        <taxon>Alphaproteobacteria</taxon>
        <taxon>Rhodobacterales</taxon>
        <taxon>Roseobacteraceae</taxon>
        <taxon>Salipiger</taxon>
    </lineage>
</organism>
<feature type="domain" description="Autotransporter" evidence="1">
    <location>
        <begin position="400"/>
        <end position="677"/>
    </location>
</feature>
<dbReference type="PROSITE" id="PS51208">
    <property type="entry name" value="AUTOTRANSPORTER"/>
    <property type="match status" value="1"/>
</dbReference>
<evidence type="ECO:0000313" key="2">
    <source>
        <dbReference type="EMBL" id="EPX75598.1"/>
    </source>
</evidence>
<dbReference type="eggNOG" id="COG4625">
    <property type="taxonomic scope" value="Bacteria"/>
</dbReference>
<dbReference type="HOGENOM" id="CLU_362056_0_0_5"/>
<keyword evidence="3" id="KW-1185">Reference proteome</keyword>
<protein>
    <recommendedName>
        <fullName evidence="1">Autotransporter domain-containing protein</fullName>
    </recommendedName>
</protein>
<dbReference type="Gene3D" id="2.40.128.130">
    <property type="entry name" value="Autotransporter beta-domain"/>
    <property type="match status" value="1"/>
</dbReference>
<dbReference type="AlphaFoldDB" id="S9Q7P5"/>
<sequence>MGIGGHPSSSRPVYLNPAKARGFSDSPHVSGASAHGIFAQSTAGGEDGVAGDVRINVHSNVVASGDKGRAILAQSKASSDENSGHVRIVVDNGATVATRGADSDTIAIKGGKENEIINNGTMVNNGDRGYVIRTDGEARLTVENSGDIFGSIENTASAGWPINFVNEHEGWYTAGPEISLGGDQDVEKGILYNEGVIEIGARRSIQATDLKGNFTQQDNGIMLIDVNADQAQDQQIDVDRLSIDGDAELAGEISVRLDVGDNPKHGPQVTQPFIQATSMTDSGLTVESSVAATYSLNWDTPNEVRLEYDLDFSSATARSAARSGHVPLTMHLQDMYEAGSLSREEANVLVRIEDPDTYRDAIASLSGEVYALNQYSSLQGSLRLGDTLMSCAEDTGAYRFISEGQCGWLMIGQSQFLQRESRNRMGVEETTFSLAGGIQVGASNGWSFGTAFSYEDRELTADGMMSSEGDVFQLGGVAKRQFGPALFAASLAVGHGKFDIERNSFLGDRAKGSQDIWTVSGQVRGEYLMERGNWYAKPRLDLGVDVVLADDIRESGAAGFNHNIDDSSDTYFNLQPAVEFGGEWKSEGGTVYRPSMTLGMTKYFGNGAPDIHSLFDSSHDGASRFRVSTEFDKTYADVGLGLKVLAKNGLMVDAGAFGSLSESSEKYGANLRLSYEF</sequence>
<dbReference type="SUPFAM" id="SSF103515">
    <property type="entry name" value="Autotransporter"/>
    <property type="match status" value="1"/>
</dbReference>
<dbReference type="Pfam" id="PF03797">
    <property type="entry name" value="Autotransporter"/>
    <property type="match status" value="1"/>
</dbReference>
<dbReference type="SMART" id="SM00869">
    <property type="entry name" value="Autotransporter"/>
    <property type="match status" value="1"/>
</dbReference>
<dbReference type="Proteomes" id="UP000015347">
    <property type="component" value="Unassembled WGS sequence"/>
</dbReference>
<dbReference type="InterPro" id="IPR036709">
    <property type="entry name" value="Autotransporte_beta_dom_sf"/>
</dbReference>